<dbReference type="EC" id="3.1.3.48" evidence="2"/>
<evidence type="ECO:0000256" key="4">
    <source>
        <dbReference type="ARBA" id="ARBA00022912"/>
    </source>
</evidence>
<dbReference type="InterPro" id="IPR000340">
    <property type="entry name" value="Dual-sp_phosphatase_cat-dom"/>
</dbReference>
<evidence type="ECO:0000256" key="3">
    <source>
        <dbReference type="ARBA" id="ARBA00022801"/>
    </source>
</evidence>
<dbReference type="PANTHER" id="PTHR10159">
    <property type="entry name" value="DUAL SPECIFICITY PROTEIN PHOSPHATASE"/>
    <property type="match status" value="1"/>
</dbReference>
<dbReference type="PROSITE" id="PS00383">
    <property type="entry name" value="TYR_PHOSPHATASE_1"/>
    <property type="match status" value="1"/>
</dbReference>
<dbReference type="PROSITE" id="PS50056">
    <property type="entry name" value="TYR_PHOSPHATASE_2"/>
    <property type="match status" value="1"/>
</dbReference>
<dbReference type="Pfam" id="PF00782">
    <property type="entry name" value="DSPc"/>
    <property type="match status" value="1"/>
</dbReference>
<organism evidence="7 8">
    <name type="scientific">Paramecium primaurelia</name>
    <dbReference type="NCBI Taxonomy" id="5886"/>
    <lineage>
        <taxon>Eukaryota</taxon>
        <taxon>Sar</taxon>
        <taxon>Alveolata</taxon>
        <taxon>Ciliophora</taxon>
        <taxon>Intramacronucleata</taxon>
        <taxon>Oligohymenophorea</taxon>
        <taxon>Peniculida</taxon>
        <taxon>Parameciidae</taxon>
        <taxon>Paramecium</taxon>
    </lineage>
</organism>
<comment type="similarity">
    <text evidence="1">Belongs to the protein-tyrosine phosphatase family. Non-receptor class dual specificity subfamily.</text>
</comment>
<dbReference type="GO" id="GO:0008330">
    <property type="term" value="F:protein tyrosine/threonine phosphatase activity"/>
    <property type="evidence" value="ECO:0007669"/>
    <property type="project" value="TreeGrafter"/>
</dbReference>
<dbReference type="GO" id="GO:0033550">
    <property type="term" value="F:MAP kinase tyrosine phosphatase activity"/>
    <property type="evidence" value="ECO:0007669"/>
    <property type="project" value="TreeGrafter"/>
</dbReference>
<dbReference type="InterPro" id="IPR000387">
    <property type="entry name" value="Tyr_Pase_dom"/>
</dbReference>
<dbReference type="SMART" id="SM00195">
    <property type="entry name" value="DSPc"/>
    <property type="match status" value="1"/>
</dbReference>
<dbReference type="EMBL" id="CAJJDM010000060">
    <property type="protein sequence ID" value="CAD8077941.1"/>
    <property type="molecule type" value="Genomic_DNA"/>
</dbReference>
<dbReference type="GO" id="GO:0017017">
    <property type="term" value="F:MAP kinase tyrosine/serine/threonine phosphatase activity"/>
    <property type="evidence" value="ECO:0007669"/>
    <property type="project" value="TreeGrafter"/>
</dbReference>
<proteinExistence type="inferred from homology"/>
<keyword evidence="4" id="KW-0904">Protein phosphatase</keyword>
<gene>
    <name evidence="7" type="ORF">PPRIM_AZ9-3.1.T0590085</name>
</gene>
<reference evidence="7" key="1">
    <citation type="submission" date="2021-01" db="EMBL/GenBank/DDBJ databases">
        <authorList>
            <consortium name="Genoscope - CEA"/>
            <person name="William W."/>
        </authorList>
    </citation>
    <scope>NUCLEOTIDE SEQUENCE</scope>
</reference>
<dbReference type="PANTHER" id="PTHR10159:SF519">
    <property type="entry name" value="DUAL SPECIFICITY PROTEIN PHOSPHATASE MPK3"/>
    <property type="match status" value="1"/>
</dbReference>
<name>A0A8S1MHP2_PARPR</name>
<feature type="domain" description="Tyrosine-protein phosphatase" evidence="5">
    <location>
        <begin position="14"/>
        <end position="153"/>
    </location>
</feature>
<evidence type="ECO:0000256" key="1">
    <source>
        <dbReference type="ARBA" id="ARBA00008601"/>
    </source>
</evidence>
<dbReference type="InterPro" id="IPR020422">
    <property type="entry name" value="TYR_PHOSPHATASE_DUAL_dom"/>
</dbReference>
<evidence type="ECO:0000256" key="2">
    <source>
        <dbReference type="ARBA" id="ARBA00013064"/>
    </source>
</evidence>
<dbReference type="GO" id="GO:0005737">
    <property type="term" value="C:cytoplasm"/>
    <property type="evidence" value="ECO:0007669"/>
    <property type="project" value="TreeGrafter"/>
</dbReference>
<evidence type="ECO:0000259" key="5">
    <source>
        <dbReference type="PROSITE" id="PS50054"/>
    </source>
</evidence>
<dbReference type="InterPro" id="IPR016130">
    <property type="entry name" value="Tyr_Pase_AS"/>
</dbReference>
<dbReference type="Proteomes" id="UP000688137">
    <property type="component" value="Unassembled WGS sequence"/>
</dbReference>
<keyword evidence="3" id="KW-0378">Hydrolase</keyword>
<evidence type="ECO:0000259" key="6">
    <source>
        <dbReference type="PROSITE" id="PS50056"/>
    </source>
</evidence>
<dbReference type="CDD" id="cd14498">
    <property type="entry name" value="DSP"/>
    <property type="match status" value="1"/>
</dbReference>
<comment type="caution">
    <text evidence="7">The sequence shown here is derived from an EMBL/GenBank/DDBJ whole genome shotgun (WGS) entry which is preliminary data.</text>
</comment>
<keyword evidence="8" id="KW-1185">Reference proteome</keyword>
<feature type="domain" description="Tyrosine specific protein phosphatases" evidence="6">
    <location>
        <begin position="74"/>
        <end position="131"/>
    </location>
</feature>
<dbReference type="AlphaFoldDB" id="A0A8S1MHP2"/>
<evidence type="ECO:0000313" key="8">
    <source>
        <dbReference type="Proteomes" id="UP000688137"/>
    </source>
</evidence>
<sequence length="267" mass="30974">MSRFSILSNDMDKVHSVLGTSLWLGSLKAAKNSCLLRQNNIKTVITVANNITIKLENFKHHIFSIEDSASFRIIDYFQQINEVIDEGLRNGSVLVHCVAGVSRSSACVIAYLMQSQRWSYEKTYYYVKEKRLTINPNPGFKKQLIQYSNKLEYFHKTKSSNESTQSSKQLPSPRNIHKSPQDFIMQLLKNNIKSPNRKIEQLDQSSTTEDKEIYRFQLAQKLFAKSLKNTNKKPIFKFSDQLQTNSQTAKFSIYNTIDYFPQTDRLF</sequence>
<protein>
    <recommendedName>
        <fullName evidence="2">protein-tyrosine-phosphatase</fullName>
        <ecNumber evidence="2">3.1.3.48</ecNumber>
    </recommendedName>
</protein>
<dbReference type="OMA" id="KHHIFSI"/>
<evidence type="ECO:0000313" key="7">
    <source>
        <dbReference type="EMBL" id="CAD8077941.1"/>
    </source>
</evidence>
<dbReference type="GO" id="GO:0043409">
    <property type="term" value="P:negative regulation of MAPK cascade"/>
    <property type="evidence" value="ECO:0007669"/>
    <property type="project" value="TreeGrafter"/>
</dbReference>
<dbReference type="PROSITE" id="PS50054">
    <property type="entry name" value="TYR_PHOSPHATASE_DUAL"/>
    <property type="match status" value="1"/>
</dbReference>
<accession>A0A8S1MHP2</accession>